<reference evidence="9" key="1">
    <citation type="submission" date="2019-12" db="EMBL/GenBank/DDBJ databases">
        <authorList>
            <person name="Awala S.I."/>
            <person name="Rhee S.K."/>
        </authorList>
    </citation>
    <scope>NUCLEOTIDE SEQUENCE [LARGE SCALE GENOMIC DNA]</scope>
    <source>
        <strain evidence="9">IM1</strain>
    </source>
</reference>
<dbReference type="PANTHER" id="PTHR43646:SF2">
    <property type="entry name" value="GLYCOSYLTRANSFERASE 2-LIKE DOMAIN-CONTAINING PROTEIN"/>
    <property type="match status" value="1"/>
</dbReference>
<dbReference type="InterPro" id="IPR001173">
    <property type="entry name" value="Glyco_trans_2-like"/>
</dbReference>
<feature type="transmembrane region" description="Helical" evidence="6">
    <location>
        <begin position="271"/>
        <end position="289"/>
    </location>
</feature>
<evidence type="ECO:0000259" key="7">
    <source>
        <dbReference type="Pfam" id="PF00535"/>
    </source>
</evidence>
<dbReference type="InterPro" id="IPR029044">
    <property type="entry name" value="Nucleotide-diphossugar_trans"/>
</dbReference>
<proteinExistence type="predicted"/>
<comment type="subcellular location">
    <subcellularLocation>
        <location evidence="1">Cell membrane</location>
    </subcellularLocation>
</comment>
<evidence type="ECO:0000256" key="3">
    <source>
        <dbReference type="ARBA" id="ARBA00022676"/>
    </source>
</evidence>
<gene>
    <name evidence="8" type="ORF">GNH96_10645</name>
</gene>
<keyword evidence="4 8" id="KW-0808">Transferase</keyword>
<organism evidence="8 9">
    <name type="scientific">Methylococcus geothermalis</name>
    <dbReference type="NCBI Taxonomy" id="2681310"/>
    <lineage>
        <taxon>Bacteria</taxon>
        <taxon>Pseudomonadati</taxon>
        <taxon>Pseudomonadota</taxon>
        <taxon>Gammaproteobacteria</taxon>
        <taxon>Methylococcales</taxon>
        <taxon>Methylococcaceae</taxon>
        <taxon>Methylococcus</taxon>
    </lineage>
</organism>
<dbReference type="EMBL" id="CP046565">
    <property type="protein sequence ID" value="QJD30385.1"/>
    <property type="molecule type" value="Genomic_DNA"/>
</dbReference>
<sequence>MTEPTSPPSPLLSVIVIGRNEGERLSRCLASVRGMRDPGGPVEIIYVDSASRDDSVARARAFGAKVVEVNPERPSAALGRNAGWREAQAPYLLFLDGDTVLHPDFVADSLREFDDPKVAVVWGHRRELHPEHSLFNRVLDLDWIYPPGPSEFCGGDALMRADVVRSVGGFDASLIAGEEPEMCQRIRARGFSILHVDRPMTGHDLAMKTWASYWKRAFRAGYAYSEVSERLRGTEFPLWVEDARRNLLRGGFLSLLFTVGASASAVAKSMLHLGLVMAIFLALALRSAWKARWKGGGTWTLLLYGIHSHLQQIPILAGQISCRLDRWRKRSRFLIEYK</sequence>
<dbReference type="KEGG" id="metu:GNH96_10645"/>
<keyword evidence="2" id="KW-1003">Cell membrane</keyword>
<dbReference type="PANTHER" id="PTHR43646">
    <property type="entry name" value="GLYCOSYLTRANSFERASE"/>
    <property type="match status" value="1"/>
</dbReference>
<evidence type="ECO:0000256" key="1">
    <source>
        <dbReference type="ARBA" id="ARBA00004236"/>
    </source>
</evidence>
<dbReference type="SUPFAM" id="SSF53448">
    <property type="entry name" value="Nucleotide-diphospho-sugar transferases"/>
    <property type="match status" value="1"/>
</dbReference>
<evidence type="ECO:0000256" key="6">
    <source>
        <dbReference type="SAM" id="Phobius"/>
    </source>
</evidence>
<name>A0A858Q9D8_9GAMM</name>
<keyword evidence="6" id="KW-0812">Transmembrane</keyword>
<dbReference type="Pfam" id="PF00535">
    <property type="entry name" value="Glycos_transf_2"/>
    <property type="match status" value="1"/>
</dbReference>
<dbReference type="Gene3D" id="3.90.550.10">
    <property type="entry name" value="Spore Coat Polysaccharide Biosynthesis Protein SpsA, Chain A"/>
    <property type="match status" value="1"/>
</dbReference>
<feature type="domain" description="Glycosyltransferase 2-like" evidence="7">
    <location>
        <begin position="13"/>
        <end position="127"/>
    </location>
</feature>
<dbReference type="GO" id="GO:0016757">
    <property type="term" value="F:glycosyltransferase activity"/>
    <property type="evidence" value="ECO:0007669"/>
    <property type="project" value="UniProtKB-KW"/>
</dbReference>
<keyword evidence="6" id="KW-1133">Transmembrane helix</keyword>
<evidence type="ECO:0000313" key="8">
    <source>
        <dbReference type="EMBL" id="QJD30385.1"/>
    </source>
</evidence>
<keyword evidence="9" id="KW-1185">Reference proteome</keyword>
<dbReference type="AlphaFoldDB" id="A0A858Q9D8"/>
<evidence type="ECO:0000313" key="9">
    <source>
        <dbReference type="Proteomes" id="UP000503004"/>
    </source>
</evidence>
<evidence type="ECO:0000256" key="4">
    <source>
        <dbReference type="ARBA" id="ARBA00022679"/>
    </source>
</evidence>
<dbReference type="RefSeq" id="WP_169603659.1">
    <property type="nucleotide sequence ID" value="NZ_CP046565.1"/>
</dbReference>
<evidence type="ECO:0000256" key="2">
    <source>
        <dbReference type="ARBA" id="ARBA00022475"/>
    </source>
</evidence>
<accession>A0A858Q9D8</accession>
<keyword evidence="5 6" id="KW-0472">Membrane</keyword>
<evidence type="ECO:0000256" key="5">
    <source>
        <dbReference type="ARBA" id="ARBA00023136"/>
    </source>
</evidence>
<keyword evidence="3" id="KW-0328">Glycosyltransferase</keyword>
<dbReference type="Proteomes" id="UP000503004">
    <property type="component" value="Chromosome"/>
</dbReference>
<dbReference type="GO" id="GO:0005886">
    <property type="term" value="C:plasma membrane"/>
    <property type="evidence" value="ECO:0007669"/>
    <property type="project" value="UniProtKB-SubCell"/>
</dbReference>
<protein>
    <submittedName>
        <fullName evidence="8">Glycosyltransferase</fullName>
    </submittedName>
</protein>